<evidence type="ECO:0000256" key="1">
    <source>
        <dbReference type="SAM" id="SignalP"/>
    </source>
</evidence>
<dbReference type="KEGG" id="tpx:Turpa_1277"/>
<keyword evidence="1" id="KW-0732">Signal</keyword>
<dbReference type="STRING" id="869212.Turpa_1277"/>
<gene>
    <name evidence="2" type="ordered locus">Turpa_1277</name>
</gene>
<feature type="chain" id="PRO_5003686428" description="Curli production assembly/transport component CsgG" evidence="1">
    <location>
        <begin position="21"/>
        <end position="353"/>
    </location>
</feature>
<proteinExistence type="predicted"/>
<evidence type="ECO:0008006" key="4">
    <source>
        <dbReference type="Google" id="ProtNLM"/>
    </source>
</evidence>
<dbReference type="EMBL" id="CP002959">
    <property type="protein sequence ID" value="AFM11925.1"/>
    <property type="molecule type" value="Genomic_DNA"/>
</dbReference>
<sequence length="353" mass="38905">MKYSLFFLALAASAPLFAQATPALPATVATIEPPRGCTAELQGNRPKVYIANFYVTYGKKDMGKAIGDFIAEKFEADGRLEVISRSMINEEMKTLLNNKKLKPEKYLAQTLAYAAGKNADCVIFGRISKNKTKVSFLVRMAAVESGENLRKVDTEVEVSEALKFLETVGDSFVTYFKTAPPKVIAQPVEKEEPRAKPKGFYAATSGIGLMPYGFVKNGFTYAAGGSAEFGHKGKLHKDIFFGVNLEYLHYIPKDETFVSLYGAASYGLAGYEYLTYDWLHFQLVLYGGYQFGRLVGAVETVNYGYGMFMAGTRAVIDFNNKFSLTLEPRYVLAIAGTTMIHSAAASVGSLWRF</sequence>
<dbReference type="AlphaFoldDB" id="I4B3R8"/>
<protein>
    <recommendedName>
        <fullName evidence="4">Curli production assembly/transport component CsgG</fullName>
    </recommendedName>
</protein>
<dbReference type="RefSeq" id="WP_014802441.1">
    <property type="nucleotide sequence ID" value="NC_018020.1"/>
</dbReference>
<name>I4B3R8_TURPD</name>
<reference evidence="2 3" key="1">
    <citation type="submission" date="2012-06" db="EMBL/GenBank/DDBJ databases">
        <title>The complete chromosome of genome of Turneriella parva DSM 21527.</title>
        <authorList>
            <consortium name="US DOE Joint Genome Institute (JGI-PGF)"/>
            <person name="Lucas S."/>
            <person name="Han J."/>
            <person name="Lapidus A."/>
            <person name="Bruce D."/>
            <person name="Goodwin L."/>
            <person name="Pitluck S."/>
            <person name="Peters L."/>
            <person name="Kyrpides N."/>
            <person name="Mavromatis K."/>
            <person name="Ivanova N."/>
            <person name="Mikhailova N."/>
            <person name="Chertkov O."/>
            <person name="Detter J.C."/>
            <person name="Tapia R."/>
            <person name="Han C."/>
            <person name="Land M."/>
            <person name="Hauser L."/>
            <person name="Markowitz V."/>
            <person name="Cheng J.-F."/>
            <person name="Hugenholtz P."/>
            <person name="Woyke T."/>
            <person name="Wu D."/>
            <person name="Gronow S."/>
            <person name="Wellnitz S."/>
            <person name="Brambilla E."/>
            <person name="Klenk H.-P."/>
            <person name="Eisen J.A."/>
        </authorList>
    </citation>
    <scope>NUCLEOTIDE SEQUENCE [LARGE SCALE GENOMIC DNA]</scope>
    <source>
        <strain evidence="3">ATCC BAA-1111 / DSM 21527 / NCTC 11395 / H</strain>
    </source>
</reference>
<evidence type="ECO:0000313" key="2">
    <source>
        <dbReference type="EMBL" id="AFM11925.1"/>
    </source>
</evidence>
<dbReference type="Proteomes" id="UP000006048">
    <property type="component" value="Chromosome"/>
</dbReference>
<feature type="signal peptide" evidence="1">
    <location>
        <begin position="1"/>
        <end position="20"/>
    </location>
</feature>
<dbReference type="HOGENOM" id="CLU_785125_0_0_12"/>
<organism evidence="2 3">
    <name type="scientific">Turneriella parva (strain ATCC BAA-1111 / DSM 21527 / NCTC 11395 / H)</name>
    <name type="common">Leptospira parva</name>
    <dbReference type="NCBI Taxonomy" id="869212"/>
    <lineage>
        <taxon>Bacteria</taxon>
        <taxon>Pseudomonadati</taxon>
        <taxon>Spirochaetota</taxon>
        <taxon>Spirochaetia</taxon>
        <taxon>Leptospirales</taxon>
        <taxon>Leptospiraceae</taxon>
        <taxon>Turneriella</taxon>
    </lineage>
</organism>
<accession>I4B3R8</accession>
<keyword evidence="3" id="KW-1185">Reference proteome</keyword>
<evidence type="ECO:0000313" key="3">
    <source>
        <dbReference type="Proteomes" id="UP000006048"/>
    </source>
</evidence>